<dbReference type="SUPFAM" id="SSF53474">
    <property type="entry name" value="alpha/beta-Hydrolases"/>
    <property type="match status" value="1"/>
</dbReference>
<dbReference type="PROSITE" id="PS51257">
    <property type="entry name" value="PROKAR_LIPOPROTEIN"/>
    <property type="match status" value="1"/>
</dbReference>
<protein>
    <recommendedName>
        <fullName evidence="4">AB hydrolase-1 domain-containing protein</fullName>
    </recommendedName>
</protein>
<evidence type="ECO:0008006" key="4">
    <source>
        <dbReference type="Google" id="ProtNLM"/>
    </source>
</evidence>
<organism evidence="2 3">
    <name type="scientific">Rubritalea profundi</name>
    <dbReference type="NCBI Taxonomy" id="1658618"/>
    <lineage>
        <taxon>Bacteria</taxon>
        <taxon>Pseudomonadati</taxon>
        <taxon>Verrucomicrobiota</taxon>
        <taxon>Verrucomicrobiia</taxon>
        <taxon>Verrucomicrobiales</taxon>
        <taxon>Rubritaleaceae</taxon>
        <taxon>Rubritalea</taxon>
    </lineage>
</organism>
<keyword evidence="3" id="KW-1185">Reference proteome</keyword>
<reference evidence="2 3" key="1">
    <citation type="submission" date="2016-12" db="EMBL/GenBank/DDBJ databases">
        <title>Study of bacterial adaptation to deep sea.</title>
        <authorList>
            <person name="Song J."/>
            <person name="Yoshizawa S."/>
            <person name="Kogure K."/>
        </authorList>
    </citation>
    <scope>NUCLEOTIDE SEQUENCE [LARGE SCALE GENOMIC DNA]</scope>
    <source>
        <strain evidence="2 3">SAORIC-165</strain>
    </source>
</reference>
<gene>
    <name evidence="2" type="ORF">BSZ32_08055</name>
</gene>
<dbReference type="AlphaFoldDB" id="A0A2S7U0D8"/>
<feature type="chain" id="PRO_5015729687" description="AB hydrolase-1 domain-containing protein" evidence="1">
    <location>
        <begin position="20"/>
        <end position="622"/>
    </location>
</feature>
<accession>A0A2S7U0D8</accession>
<dbReference type="EMBL" id="MQWA01000001">
    <property type="protein sequence ID" value="PQJ28469.1"/>
    <property type="molecule type" value="Genomic_DNA"/>
</dbReference>
<dbReference type="RefSeq" id="WP_105042971.1">
    <property type="nucleotide sequence ID" value="NZ_MQWA01000001.1"/>
</dbReference>
<name>A0A2S7U0D8_9BACT</name>
<dbReference type="Proteomes" id="UP000239907">
    <property type="component" value="Unassembled WGS sequence"/>
</dbReference>
<dbReference type="OrthoDB" id="869379at2"/>
<proteinExistence type="predicted"/>
<evidence type="ECO:0000256" key="1">
    <source>
        <dbReference type="SAM" id="SignalP"/>
    </source>
</evidence>
<dbReference type="InterPro" id="IPR029058">
    <property type="entry name" value="AB_hydrolase_fold"/>
</dbReference>
<evidence type="ECO:0000313" key="3">
    <source>
        <dbReference type="Proteomes" id="UP000239907"/>
    </source>
</evidence>
<comment type="caution">
    <text evidence="2">The sequence shown here is derived from an EMBL/GenBank/DDBJ whole genome shotgun (WGS) entry which is preliminary data.</text>
</comment>
<keyword evidence="1" id="KW-0732">Signal</keyword>
<sequence>MRLNIKRFKWLGTSSGAIAAVLLFSACATKPGIEVLSKPVTRSAGADLVIDGKTYSPVTRAVLKQEGLYQLARKDPAGTVQNLAQRLKADDRPEFRLAAAEVSIHQAFRNYRAKTGGVFGYLLTAIELSEKGLPLENSTVHANLVEIYNEANAELAWLLHQHVAGNQKIKARGPLGDYVLAWAKGQRDGNQPGFYDTLTPASRIKVKGFERVNVRPGVGGSLVGYRGPTPERRAKDPFMPPHSGYALALTAVVEWGKERAAKVVLHDLVEDESVTVGGKSYILAGDFTAALATATNVAPPASAGWVGMMKPTKNTSFDGLYTLEPYRDDRIPLILVHGLLSSPMTWREVINQVYADPVIRKNYQPLVFFYPTGFPISVNAAKLRDELKAFQKRYDPQRSNPKMRDMVMVGHSMGCNLTNFQIHDGGDEFWAKFFSESITELDVTADERERLRRSAYFKANPDISRVVFICGPHRGSPVSNTWLGRFGANLIRLPLHTVNELSGSMLSSTTALGQSVFDEPSSSINNLKENSPILLALLEQPMPYKPKMHSIIGDRGKGSGKGSSDGVVPYWSSHLDGVHSEYFIPASHTSATNDPSNVEHIRAVLYEHVGERVPASCRKIRP</sequence>
<dbReference type="Gene3D" id="3.40.50.1820">
    <property type="entry name" value="alpha/beta hydrolase"/>
    <property type="match status" value="1"/>
</dbReference>
<evidence type="ECO:0000313" key="2">
    <source>
        <dbReference type="EMBL" id="PQJ28469.1"/>
    </source>
</evidence>
<feature type="signal peptide" evidence="1">
    <location>
        <begin position="1"/>
        <end position="19"/>
    </location>
</feature>